<dbReference type="Proteomes" id="UP000836788">
    <property type="component" value="Chromosome 9"/>
</dbReference>
<organism evidence="3">
    <name type="scientific">Phaeodactylum tricornutum</name>
    <name type="common">Diatom</name>
    <dbReference type="NCBI Taxonomy" id="2850"/>
    <lineage>
        <taxon>Eukaryota</taxon>
        <taxon>Sar</taxon>
        <taxon>Stramenopiles</taxon>
        <taxon>Ochrophyta</taxon>
        <taxon>Bacillariophyta</taxon>
        <taxon>Bacillariophyceae</taxon>
        <taxon>Bacillariophycidae</taxon>
        <taxon>Naviculales</taxon>
        <taxon>Phaeodactylaceae</taxon>
        <taxon>Phaeodactylum</taxon>
    </lineage>
</organism>
<dbReference type="Gene3D" id="3.40.50.10330">
    <property type="entry name" value="Probable inorganic polyphosphate/atp-NAD kinase, domain 1"/>
    <property type="match status" value="1"/>
</dbReference>
<dbReference type="Pfam" id="PF00781">
    <property type="entry name" value="DAGK_cat"/>
    <property type="match status" value="1"/>
</dbReference>
<protein>
    <recommendedName>
        <fullName evidence="2">DAGKc domain-containing protein</fullName>
    </recommendedName>
</protein>
<evidence type="ECO:0000313" key="3">
    <source>
        <dbReference type="EMBL" id="CAG9294680.1"/>
    </source>
</evidence>
<sequence>MPHRRLLLLCLVQCGVANGFSVQPQSPSFLPERSGLDINSNPSIGPSLVQPYTNGEASTNVSDGTTAIILNTNARSVTKDLEPLAASIFGTSHVFCTTTEVEAKQAADHIVQNLQSYKLVVPVGGDGTLASMINYLCDSIGGDVDEAMGKLPLIGYIPLGTGNGVGSVIGCRLSRGLARGTKRRKRKRLEHIMNALRRVGQGTLPKSNDFEVVEMPMMEVTHPVDGQVPTPRGDLCFFAGVGFDSLMLNDFKNIKAWSHKTGILRDFLGSVAGYCVALVVKTLPKCLVRGEHNIRVELTSNDPDCVWVDHRRGDMVRPCGEAKLYEGTTGILAAGTSPFYGGGLRLFPFARMTLDKMHLRLGRIHPVDGFVNIPSIFAGSYRDKSDRFGCLDFIGDDFEVRVQSTTAAPNSDGRGYPFQHSGESIGHVERFRLRVVKNSVRFVSFLKPRLERDD</sequence>
<dbReference type="GO" id="GO:0016301">
    <property type="term" value="F:kinase activity"/>
    <property type="evidence" value="ECO:0007669"/>
    <property type="project" value="InterPro"/>
</dbReference>
<evidence type="ECO:0000259" key="2">
    <source>
        <dbReference type="Pfam" id="PF00781"/>
    </source>
</evidence>
<name>A0A8J9SYV1_PHATR</name>
<dbReference type="InterPro" id="IPR017438">
    <property type="entry name" value="ATP-NAD_kinase_N"/>
</dbReference>
<feature type="chain" id="PRO_5035430993" description="DAGKc domain-containing protein" evidence="1">
    <location>
        <begin position="20"/>
        <end position="454"/>
    </location>
</feature>
<dbReference type="InterPro" id="IPR016064">
    <property type="entry name" value="NAD/diacylglycerol_kinase_sf"/>
</dbReference>
<evidence type="ECO:0000256" key="1">
    <source>
        <dbReference type="SAM" id="SignalP"/>
    </source>
</evidence>
<dbReference type="Gene3D" id="2.60.200.40">
    <property type="match status" value="1"/>
</dbReference>
<dbReference type="AlphaFoldDB" id="A0A8J9SYV1"/>
<dbReference type="EMBL" id="OU594950">
    <property type="protein sequence ID" value="CAG9294680.1"/>
    <property type="molecule type" value="Genomic_DNA"/>
</dbReference>
<proteinExistence type="predicted"/>
<gene>
    <name evidence="3" type="ORF">PTTT1_LOCUS55479</name>
</gene>
<feature type="domain" description="DAGKc" evidence="2">
    <location>
        <begin position="73"/>
        <end position="171"/>
    </location>
</feature>
<accession>A0A8J9SYV1</accession>
<reference evidence="3" key="1">
    <citation type="submission" date="2022-02" db="EMBL/GenBank/DDBJ databases">
        <authorList>
            <person name="Giguere J D."/>
        </authorList>
    </citation>
    <scope>NUCLEOTIDE SEQUENCE</scope>
    <source>
        <strain evidence="3">CCAP 1055/1</strain>
    </source>
</reference>
<dbReference type="SUPFAM" id="SSF111331">
    <property type="entry name" value="NAD kinase/diacylglycerol kinase-like"/>
    <property type="match status" value="1"/>
</dbReference>
<dbReference type="InterPro" id="IPR001206">
    <property type="entry name" value="Diacylglycerol_kinase_cat_dom"/>
</dbReference>
<keyword evidence="1" id="KW-0732">Signal</keyword>
<feature type="signal peptide" evidence="1">
    <location>
        <begin position="1"/>
        <end position="19"/>
    </location>
</feature>